<evidence type="ECO:0000313" key="2">
    <source>
        <dbReference type="EMBL" id="OGM77173.1"/>
    </source>
</evidence>
<dbReference type="Pfam" id="PF08308">
    <property type="entry name" value="PEGA"/>
    <property type="match status" value="1"/>
</dbReference>
<dbReference type="InterPro" id="IPR011041">
    <property type="entry name" value="Quinoprot_gluc/sorb_DH_b-prop"/>
</dbReference>
<sequence>MGSLGYLATLYARGFRFDTKTFKFTPNGILVIKSDPSGAQIFINGELKTASDASISVSPGTYDVTLKKEGFISWNKRLTIEKEVVTEADVSLFRTVASLSPITFSGCVNPKVSFDYARIACFIPQNDIGLWVIETFNLPLGFVREPRRVTDGDLTDTIWDFSPNDRQILLTTKQGMFLLDTGTFTPQAQRVNVASRKNTILAEWEEEKQIKLTAQLRNLSPEVADILNRKASSVAFSFDETKVLYTASGSATLRDNLIPSLPGSSTQKQERDIKEGNTYIYDIKEDRNFLVYEGEINPATTALRWFPTSQNLILAEDGKITIMDYDGTNRQVIYSGSYIAPNAYPSSSPGKLLILTNLGATDASFPNLYSLSLK</sequence>
<name>A0A1F8CLD4_9BACT</name>
<dbReference type="EMBL" id="MGHS01000005">
    <property type="protein sequence ID" value="OGM77173.1"/>
    <property type="molecule type" value="Genomic_DNA"/>
</dbReference>
<dbReference type="SUPFAM" id="SSF50952">
    <property type="entry name" value="Soluble quinoprotein glucose dehydrogenase"/>
    <property type="match status" value="1"/>
</dbReference>
<feature type="domain" description="PEGA" evidence="1">
    <location>
        <begin position="28"/>
        <end position="92"/>
    </location>
</feature>
<dbReference type="STRING" id="1802532.A2210_00680"/>
<evidence type="ECO:0000259" key="1">
    <source>
        <dbReference type="Pfam" id="PF08308"/>
    </source>
</evidence>
<proteinExistence type="predicted"/>
<comment type="caution">
    <text evidence="2">The sequence shown here is derived from an EMBL/GenBank/DDBJ whole genome shotgun (WGS) entry which is preliminary data.</text>
</comment>
<dbReference type="AlphaFoldDB" id="A0A1F8CLD4"/>
<organism evidence="2 3">
    <name type="scientific">Candidatus Woesebacteria bacterium RIFOXYA1_FULL_40_18</name>
    <dbReference type="NCBI Taxonomy" id="1802532"/>
    <lineage>
        <taxon>Bacteria</taxon>
        <taxon>Candidatus Woeseibacteriota</taxon>
    </lineage>
</organism>
<protein>
    <recommendedName>
        <fullName evidence="1">PEGA domain-containing protein</fullName>
    </recommendedName>
</protein>
<evidence type="ECO:0000313" key="3">
    <source>
        <dbReference type="Proteomes" id="UP000177855"/>
    </source>
</evidence>
<dbReference type="Proteomes" id="UP000177855">
    <property type="component" value="Unassembled WGS sequence"/>
</dbReference>
<gene>
    <name evidence="2" type="ORF">A2210_00680</name>
</gene>
<reference evidence="2 3" key="1">
    <citation type="journal article" date="2016" name="Nat. Commun.">
        <title>Thousands of microbial genomes shed light on interconnected biogeochemical processes in an aquifer system.</title>
        <authorList>
            <person name="Anantharaman K."/>
            <person name="Brown C.T."/>
            <person name="Hug L.A."/>
            <person name="Sharon I."/>
            <person name="Castelle C.J."/>
            <person name="Probst A.J."/>
            <person name="Thomas B.C."/>
            <person name="Singh A."/>
            <person name="Wilkins M.J."/>
            <person name="Karaoz U."/>
            <person name="Brodie E.L."/>
            <person name="Williams K.H."/>
            <person name="Hubbard S.S."/>
            <person name="Banfield J.F."/>
        </authorList>
    </citation>
    <scope>NUCLEOTIDE SEQUENCE [LARGE SCALE GENOMIC DNA]</scope>
</reference>
<accession>A0A1F8CLD4</accession>
<dbReference type="InterPro" id="IPR013229">
    <property type="entry name" value="PEGA"/>
</dbReference>